<protein>
    <submittedName>
        <fullName evidence="3">Early nodulin-like protein 1</fullName>
    </submittedName>
</protein>
<evidence type="ECO:0000259" key="2">
    <source>
        <dbReference type="PROSITE" id="PS51485"/>
    </source>
</evidence>
<dbReference type="GO" id="GO:0009055">
    <property type="term" value="F:electron transfer activity"/>
    <property type="evidence" value="ECO:0007669"/>
    <property type="project" value="InterPro"/>
</dbReference>
<dbReference type="PROSITE" id="PS51485">
    <property type="entry name" value="PHYTOCYANIN"/>
    <property type="match status" value="1"/>
</dbReference>
<gene>
    <name evidence="3" type="ORF">AXF42_Ash005287</name>
</gene>
<dbReference type="STRING" id="1088818.A0A2I0B6H8"/>
<dbReference type="GO" id="GO:0005886">
    <property type="term" value="C:plasma membrane"/>
    <property type="evidence" value="ECO:0007669"/>
    <property type="project" value="TreeGrafter"/>
</dbReference>
<feature type="chain" id="PRO_5014148524" evidence="1">
    <location>
        <begin position="21"/>
        <end position="192"/>
    </location>
</feature>
<reference evidence="3 4" key="1">
    <citation type="journal article" date="2017" name="Nature">
        <title>The Apostasia genome and the evolution of orchids.</title>
        <authorList>
            <person name="Zhang G.Q."/>
            <person name="Liu K.W."/>
            <person name="Li Z."/>
            <person name="Lohaus R."/>
            <person name="Hsiao Y.Y."/>
            <person name="Niu S.C."/>
            <person name="Wang J.Y."/>
            <person name="Lin Y.C."/>
            <person name="Xu Q."/>
            <person name="Chen L.J."/>
            <person name="Yoshida K."/>
            <person name="Fujiwara S."/>
            <person name="Wang Z.W."/>
            <person name="Zhang Y.Q."/>
            <person name="Mitsuda N."/>
            <person name="Wang M."/>
            <person name="Liu G.H."/>
            <person name="Pecoraro L."/>
            <person name="Huang H.X."/>
            <person name="Xiao X.J."/>
            <person name="Lin M."/>
            <person name="Wu X.Y."/>
            <person name="Wu W.L."/>
            <person name="Chen Y.Y."/>
            <person name="Chang S.B."/>
            <person name="Sakamoto S."/>
            <person name="Ohme-Takagi M."/>
            <person name="Yagi M."/>
            <person name="Zeng S.J."/>
            <person name="Shen C.Y."/>
            <person name="Yeh C.M."/>
            <person name="Luo Y.B."/>
            <person name="Tsai W.C."/>
            <person name="Van de Peer Y."/>
            <person name="Liu Z.J."/>
        </authorList>
    </citation>
    <scope>NUCLEOTIDE SEQUENCE [LARGE SCALE GENOMIC DNA]</scope>
    <source>
        <strain evidence="4">cv. Shenzhen</strain>
        <tissue evidence="3">Stem</tissue>
    </source>
</reference>
<feature type="domain" description="Phytocyanin" evidence="2">
    <location>
        <begin position="22"/>
        <end position="144"/>
    </location>
</feature>
<sequence>MTSFVAILILLASSACAVQAQKQHKVGGADGWRTPPESSPDLYAVWASSIRFNVGDSIRKALFFPQLGFSTRFDSVFEYKNDSVVRVNKRGYYHCNESSGRGSAVTAKDGSTVFVFDRPGTYYFVSGELQHCKSGQRLMVVVMAPLKPPSPLAGAPGPSPALSAAAFSGDSAAVAAPALAVITAAFLLKYVD</sequence>
<dbReference type="Pfam" id="PF02298">
    <property type="entry name" value="Cu_bind_like"/>
    <property type="match status" value="1"/>
</dbReference>
<dbReference type="EMBL" id="KZ451908">
    <property type="protein sequence ID" value="PKA63392.1"/>
    <property type="molecule type" value="Genomic_DNA"/>
</dbReference>
<organism evidence="3 4">
    <name type="scientific">Apostasia shenzhenica</name>
    <dbReference type="NCBI Taxonomy" id="1088818"/>
    <lineage>
        <taxon>Eukaryota</taxon>
        <taxon>Viridiplantae</taxon>
        <taxon>Streptophyta</taxon>
        <taxon>Embryophyta</taxon>
        <taxon>Tracheophyta</taxon>
        <taxon>Spermatophyta</taxon>
        <taxon>Magnoliopsida</taxon>
        <taxon>Liliopsida</taxon>
        <taxon>Asparagales</taxon>
        <taxon>Orchidaceae</taxon>
        <taxon>Apostasioideae</taxon>
        <taxon>Apostasia</taxon>
    </lineage>
</organism>
<dbReference type="SUPFAM" id="SSF49503">
    <property type="entry name" value="Cupredoxins"/>
    <property type="match status" value="1"/>
</dbReference>
<keyword evidence="1" id="KW-0732">Signal</keyword>
<dbReference type="PANTHER" id="PTHR33021">
    <property type="entry name" value="BLUE COPPER PROTEIN"/>
    <property type="match status" value="1"/>
</dbReference>
<feature type="signal peptide" evidence="1">
    <location>
        <begin position="1"/>
        <end position="20"/>
    </location>
</feature>
<dbReference type="AlphaFoldDB" id="A0A2I0B6H8"/>
<keyword evidence="4" id="KW-1185">Reference proteome</keyword>
<accession>A0A2I0B6H8</accession>
<evidence type="ECO:0000313" key="3">
    <source>
        <dbReference type="EMBL" id="PKA63392.1"/>
    </source>
</evidence>
<name>A0A2I0B6H8_9ASPA</name>
<dbReference type="InterPro" id="IPR008972">
    <property type="entry name" value="Cupredoxin"/>
</dbReference>
<dbReference type="Gene3D" id="2.60.40.420">
    <property type="entry name" value="Cupredoxins - blue copper proteins"/>
    <property type="match status" value="1"/>
</dbReference>
<dbReference type="PANTHER" id="PTHR33021:SF234">
    <property type="entry name" value="EARLY NODULIN-LIKE PROTEIN 7"/>
    <property type="match status" value="1"/>
</dbReference>
<proteinExistence type="predicted"/>
<dbReference type="Proteomes" id="UP000236161">
    <property type="component" value="Unassembled WGS sequence"/>
</dbReference>
<dbReference type="InterPro" id="IPR039391">
    <property type="entry name" value="Phytocyanin-like"/>
</dbReference>
<evidence type="ECO:0000313" key="4">
    <source>
        <dbReference type="Proteomes" id="UP000236161"/>
    </source>
</evidence>
<evidence type="ECO:0000256" key="1">
    <source>
        <dbReference type="SAM" id="SignalP"/>
    </source>
</evidence>
<dbReference type="OrthoDB" id="1933543at2759"/>
<dbReference type="InterPro" id="IPR003245">
    <property type="entry name" value="Phytocyanin_dom"/>
</dbReference>